<dbReference type="CDD" id="cd01098">
    <property type="entry name" value="PAN_AP_plant"/>
    <property type="match status" value="1"/>
</dbReference>
<evidence type="ECO:0000256" key="9">
    <source>
        <dbReference type="ARBA" id="ARBA00022989"/>
    </source>
</evidence>
<evidence type="ECO:0000256" key="12">
    <source>
        <dbReference type="ARBA" id="ARBA00023170"/>
    </source>
</evidence>
<evidence type="ECO:0000256" key="3">
    <source>
        <dbReference type="ARBA" id="ARBA00022679"/>
    </source>
</evidence>
<dbReference type="PANTHER" id="PTHR47974:SF19">
    <property type="entry name" value="RECEPTOR-LIKE SERINE_THREONINE-PROTEIN KINASE"/>
    <property type="match status" value="1"/>
</dbReference>
<dbReference type="GO" id="GO:0048544">
    <property type="term" value="P:recognition of pollen"/>
    <property type="evidence" value="ECO:0007669"/>
    <property type="project" value="InterPro"/>
</dbReference>
<dbReference type="PANTHER" id="PTHR47974">
    <property type="entry name" value="OS07G0415500 PROTEIN"/>
    <property type="match status" value="1"/>
</dbReference>
<proteinExistence type="predicted"/>
<dbReference type="SUPFAM" id="SSF56112">
    <property type="entry name" value="Protein kinase-like (PK-like)"/>
    <property type="match status" value="1"/>
</dbReference>
<dbReference type="Pfam" id="PF00954">
    <property type="entry name" value="S_locus_glycop"/>
    <property type="match status" value="1"/>
</dbReference>
<dbReference type="Pfam" id="PF00069">
    <property type="entry name" value="Pkinase"/>
    <property type="match status" value="1"/>
</dbReference>
<dbReference type="CDD" id="cd14066">
    <property type="entry name" value="STKc_IRAK"/>
    <property type="match status" value="1"/>
</dbReference>
<keyword evidence="8" id="KW-0067">ATP-binding</keyword>
<dbReference type="InterPro" id="IPR000719">
    <property type="entry name" value="Prot_kinase_dom"/>
</dbReference>
<dbReference type="PROSITE" id="PS00107">
    <property type="entry name" value="PROTEIN_KINASE_ATP"/>
    <property type="match status" value="1"/>
</dbReference>
<keyword evidence="11" id="KW-1015">Disulfide bond</keyword>
<name>M8BMX3_AEGTA</name>
<protein>
    <recommendedName>
        <fullName evidence="2">non-specific serine/threonine protein kinase</fullName>
        <ecNumber evidence="2">2.7.11.1</ecNumber>
    </recommendedName>
</protein>
<dbReference type="PROSITE" id="PS00108">
    <property type="entry name" value="PROTEIN_KINASE_ST"/>
    <property type="match status" value="1"/>
</dbReference>
<evidence type="ECO:0000256" key="6">
    <source>
        <dbReference type="ARBA" id="ARBA00022741"/>
    </source>
</evidence>
<organism evidence="15">
    <name type="scientific">Aegilops tauschii</name>
    <name type="common">Tausch's goatgrass</name>
    <name type="synonym">Aegilops squarrosa</name>
    <dbReference type="NCBI Taxonomy" id="37682"/>
    <lineage>
        <taxon>Eukaryota</taxon>
        <taxon>Viridiplantae</taxon>
        <taxon>Streptophyta</taxon>
        <taxon>Embryophyta</taxon>
        <taxon>Tracheophyta</taxon>
        <taxon>Spermatophyta</taxon>
        <taxon>Magnoliopsida</taxon>
        <taxon>Liliopsida</taxon>
        <taxon>Poales</taxon>
        <taxon>Poaceae</taxon>
        <taxon>BOP clade</taxon>
        <taxon>Pooideae</taxon>
        <taxon>Triticodae</taxon>
        <taxon>Triticeae</taxon>
        <taxon>Triticinae</taxon>
        <taxon>Aegilops</taxon>
    </lineage>
</organism>
<reference evidence="15" key="1">
    <citation type="submission" date="2015-06" db="UniProtKB">
        <authorList>
            <consortium name="EnsemblPlants"/>
        </authorList>
    </citation>
    <scope>IDENTIFICATION</scope>
</reference>
<evidence type="ECO:0000256" key="5">
    <source>
        <dbReference type="ARBA" id="ARBA00022729"/>
    </source>
</evidence>
<dbReference type="AlphaFoldDB" id="M8BMX3"/>
<dbReference type="SMART" id="SM00220">
    <property type="entry name" value="S_TKc"/>
    <property type="match status" value="1"/>
</dbReference>
<dbReference type="EnsemblPlants" id="EMT04352">
    <property type="protein sequence ID" value="EMT04352"/>
    <property type="gene ID" value="F775_04732"/>
</dbReference>
<keyword evidence="3" id="KW-0808">Transferase</keyword>
<comment type="catalytic activity">
    <reaction evidence="14">
        <text>L-seryl-[protein] + ATP = O-phospho-L-seryl-[protein] + ADP + H(+)</text>
        <dbReference type="Rhea" id="RHEA:17989"/>
        <dbReference type="Rhea" id="RHEA-COMP:9863"/>
        <dbReference type="Rhea" id="RHEA-COMP:11604"/>
        <dbReference type="ChEBI" id="CHEBI:15378"/>
        <dbReference type="ChEBI" id="CHEBI:29999"/>
        <dbReference type="ChEBI" id="CHEBI:30616"/>
        <dbReference type="ChEBI" id="CHEBI:83421"/>
        <dbReference type="ChEBI" id="CHEBI:456216"/>
        <dbReference type="EC" id="2.7.11.1"/>
    </reaction>
</comment>
<dbReference type="ExpressionAtlas" id="M8BMX3">
    <property type="expression patterns" value="baseline"/>
</dbReference>
<dbReference type="GO" id="GO:0005524">
    <property type="term" value="F:ATP binding"/>
    <property type="evidence" value="ECO:0007669"/>
    <property type="project" value="UniProtKB-UniRule"/>
</dbReference>
<dbReference type="SMART" id="SM00108">
    <property type="entry name" value="B_lectin"/>
    <property type="match status" value="1"/>
</dbReference>
<dbReference type="FunFam" id="1.10.510.10:FF:000227">
    <property type="entry name" value="Serine/threonine-protein kinase"/>
    <property type="match status" value="1"/>
</dbReference>
<comment type="catalytic activity">
    <reaction evidence="13">
        <text>L-threonyl-[protein] + ATP = O-phospho-L-threonyl-[protein] + ADP + H(+)</text>
        <dbReference type="Rhea" id="RHEA:46608"/>
        <dbReference type="Rhea" id="RHEA-COMP:11060"/>
        <dbReference type="Rhea" id="RHEA-COMP:11605"/>
        <dbReference type="ChEBI" id="CHEBI:15378"/>
        <dbReference type="ChEBI" id="CHEBI:30013"/>
        <dbReference type="ChEBI" id="CHEBI:30616"/>
        <dbReference type="ChEBI" id="CHEBI:61977"/>
        <dbReference type="ChEBI" id="CHEBI:456216"/>
        <dbReference type="EC" id="2.7.11.1"/>
    </reaction>
</comment>
<evidence type="ECO:0000256" key="1">
    <source>
        <dbReference type="ARBA" id="ARBA00004479"/>
    </source>
</evidence>
<dbReference type="PROSITE" id="PS50011">
    <property type="entry name" value="PROTEIN_KINASE_DOM"/>
    <property type="match status" value="1"/>
</dbReference>
<keyword evidence="5" id="KW-0732">Signal</keyword>
<dbReference type="InterPro" id="IPR008271">
    <property type="entry name" value="Ser/Thr_kinase_AS"/>
</dbReference>
<dbReference type="Gene3D" id="2.90.10.10">
    <property type="entry name" value="Bulb-type lectin domain"/>
    <property type="match status" value="1"/>
</dbReference>
<dbReference type="SMART" id="SM00473">
    <property type="entry name" value="PAN_AP"/>
    <property type="match status" value="1"/>
</dbReference>
<keyword evidence="9" id="KW-1133">Transmembrane helix</keyword>
<evidence type="ECO:0000256" key="4">
    <source>
        <dbReference type="ARBA" id="ARBA00022692"/>
    </source>
</evidence>
<evidence type="ECO:0000313" key="15">
    <source>
        <dbReference type="EnsemblPlants" id="EMT04352"/>
    </source>
</evidence>
<keyword evidence="12" id="KW-0675">Receptor</keyword>
<evidence type="ECO:0000256" key="2">
    <source>
        <dbReference type="ARBA" id="ARBA00012513"/>
    </source>
</evidence>
<dbReference type="GO" id="GO:0051707">
    <property type="term" value="P:response to other organism"/>
    <property type="evidence" value="ECO:0007669"/>
    <property type="project" value="UniProtKB-ARBA"/>
</dbReference>
<evidence type="ECO:0000256" key="10">
    <source>
        <dbReference type="ARBA" id="ARBA00023136"/>
    </source>
</evidence>
<dbReference type="InterPro" id="IPR011009">
    <property type="entry name" value="Kinase-like_dom_sf"/>
</dbReference>
<evidence type="ECO:0000256" key="7">
    <source>
        <dbReference type="ARBA" id="ARBA00022777"/>
    </source>
</evidence>
<accession>M8BMX3</accession>
<keyword evidence="10" id="KW-0472">Membrane</keyword>
<dbReference type="FunFam" id="3.30.200.20:FF:000250">
    <property type="entry name" value="Serine/threonine-protein kinase"/>
    <property type="match status" value="1"/>
</dbReference>
<dbReference type="InterPro" id="IPR017441">
    <property type="entry name" value="Protein_kinase_ATP_BS"/>
</dbReference>
<dbReference type="InterPro" id="IPR003609">
    <property type="entry name" value="Pan_app"/>
</dbReference>
<comment type="subcellular location">
    <subcellularLocation>
        <location evidence="1">Membrane</location>
        <topology evidence="1">Single-pass type I membrane protein</topology>
    </subcellularLocation>
</comment>
<dbReference type="Gene3D" id="3.30.200.20">
    <property type="entry name" value="Phosphorylase Kinase, domain 1"/>
    <property type="match status" value="1"/>
</dbReference>
<dbReference type="Pfam" id="PF08276">
    <property type="entry name" value="PAN_2"/>
    <property type="match status" value="1"/>
</dbReference>
<keyword evidence="7" id="KW-0418">Kinase</keyword>
<evidence type="ECO:0000256" key="8">
    <source>
        <dbReference type="ARBA" id="ARBA00022840"/>
    </source>
</evidence>
<dbReference type="InterPro" id="IPR000858">
    <property type="entry name" value="S_locus_glycoprot_dom"/>
</dbReference>
<dbReference type="SUPFAM" id="SSF51110">
    <property type="entry name" value="alpha-D-mannose-specific plant lectins"/>
    <property type="match status" value="1"/>
</dbReference>
<dbReference type="Pfam" id="PF01453">
    <property type="entry name" value="B_lectin"/>
    <property type="match status" value="1"/>
</dbReference>
<dbReference type="InterPro" id="IPR036426">
    <property type="entry name" value="Bulb-type_lectin_dom_sf"/>
</dbReference>
<dbReference type="Gene3D" id="1.10.510.10">
    <property type="entry name" value="Transferase(Phosphotransferase) domain 1"/>
    <property type="match status" value="1"/>
</dbReference>
<dbReference type="PROSITE" id="PS50948">
    <property type="entry name" value="PAN"/>
    <property type="match status" value="1"/>
</dbReference>
<keyword evidence="6" id="KW-0547">Nucleotide-binding</keyword>
<dbReference type="CDD" id="cd00028">
    <property type="entry name" value="B_lectin"/>
    <property type="match status" value="1"/>
</dbReference>
<evidence type="ECO:0000256" key="14">
    <source>
        <dbReference type="ARBA" id="ARBA00048679"/>
    </source>
</evidence>
<dbReference type="GO" id="GO:0004674">
    <property type="term" value="F:protein serine/threonine kinase activity"/>
    <property type="evidence" value="ECO:0007669"/>
    <property type="project" value="UniProtKB-EC"/>
</dbReference>
<evidence type="ECO:0000256" key="11">
    <source>
        <dbReference type="ARBA" id="ARBA00023157"/>
    </source>
</evidence>
<evidence type="ECO:0000256" key="13">
    <source>
        <dbReference type="ARBA" id="ARBA00047899"/>
    </source>
</evidence>
<dbReference type="InterPro" id="IPR001480">
    <property type="entry name" value="Bulb-type_lectin_dom"/>
</dbReference>
<sequence>MEKRSGNLAAKGRSPAQRSNQNIVDVPVPTMMEVAGVVVGEGGVDGYVAKVSEATQELVVVPCVGERRQLAWESRLLACEAEESVDVLEGGEIQVVQPIVEFHHALAAHAEEMDLVPIHRRQPQLMLLEDGVPGDDVHPCLVHALLEHLHEGDIELVSGTGGIELPLKKKEMTGNTPWCNGSYRALLHLSWFVPHEGAPEFQPTQPAVGSGQLPCCSVCCHLSNSANLGWSHGRPKLNYSTEHLVSRNGKFALGFFQPAASTISKSSNNSWYLGIWFNKIPVFTTVWVANREEPITHPNINSTQLKITRDGNLVIVVKHANAGTESLVWSTHMINRTQTSNINTTTTSAAVLLNTGNLAVKVTDSPSSDLPLWQSFDYPADVVLPGAKLGWNKVTGLNRHIISKKSLIDLGLGSYSLGLDTTGLAILERRKNPAVVFWHWASSKTLSMSIIPVLKTILDMDPRTRGLINPIYVDNDQEEYYMYTSPDESPSSTFVSLDISGLIKVNVWSQSNQSWQTVFTEPTHPCLPPATCGPFTVCSGNPHPSCDCMQNFSRKSPQDWEFEDRTGGCIRNTPLQCTSDKNITSSTDMFQPISQVTLPYNPQSIVAATQSQCEEVCLRTCSCTAYSYNASRCSVWNGDLLSVSLDDGVVYTSKDILYLRLAAKDFLPSLRKTKRKPNVGIVTAASITGIGLLIFMLLLLIWRIKFKSCGFLPIYYGNQDSAGGIIAFRYTDLVRATKNFSEKLGGGGFGSVYKGVLSDPKTTIAVKRLDGAHQGEKQFRAEVSSVGLIQHINLVKLIGFCCEGDHRLLVYEHILNGSLDGHLFKKINDVAHVLNWNTRYQVALGVAKGLSYLHQSCHKCIIHCDIKPGNILLDASFAPKVADFGLAAFVGRDFSRVLTTIRGTAGYLAPEWLSGVAITPKIDVYSFGMVLLEIISGRRNSSLETSYYTSSSSSYHNAEYFPVQAISKLHGGDVKSLVDPQLHGDFNLEEAERVCKVACWCIQDNEFDRPTMGEVVRVLEGLQKIDMPPMLRLLAALTEH</sequence>
<dbReference type="PROSITE" id="PS50927">
    <property type="entry name" value="BULB_LECTIN"/>
    <property type="match status" value="1"/>
</dbReference>
<dbReference type="EC" id="2.7.11.1" evidence="2"/>
<keyword evidence="4" id="KW-0812">Transmembrane</keyword>
<dbReference type="GO" id="GO:0016020">
    <property type="term" value="C:membrane"/>
    <property type="evidence" value="ECO:0007669"/>
    <property type="project" value="UniProtKB-SubCell"/>
</dbReference>